<protein>
    <recommendedName>
        <fullName evidence="3">Replicative helicase inhibitor G39P N-terminal domain-containing protein</fullName>
    </recommendedName>
</protein>
<proteinExistence type="predicted"/>
<gene>
    <name evidence="1" type="ORF">V5S96_11105</name>
</gene>
<name>A0ABU8P0V1_9CORY</name>
<dbReference type="Proteomes" id="UP001359781">
    <property type="component" value="Unassembled WGS sequence"/>
</dbReference>
<reference evidence="1 2" key="1">
    <citation type="submission" date="2024-02" db="EMBL/GenBank/DDBJ databases">
        <title>Whole genome sequencing and characterization of Corynebacterium isolated from the ocular surface of dry eye disease sufferers.</title>
        <authorList>
            <person name="Naqvi M."/>
        </authorList>
    </citation>
    <scope>NUCLEOTIDE SEQUENCE [LARGE SCALE GENOMIC DNA]</scope>
    <source>
        <strain evidence="1 2">PCRF</strain>
    </source>
</reference>
<sequence>MPTTAQVERYTQVAADVLAMCRKVQPDFWNPDNHEKMATAWGYVLATRPYAPAVYHEAVGVYYAENPGDRRPGPGDIIAAAKVVRDRWEADPARREALAAHREQLREERDRQLAEGTFGQFRGYRSLAQRRAETTPEPVETTPAAVEARKRLRKMIGKIG</sequence>
<evidence type="ECO:0008006" key="3">
    <source>
        <dbReference type="Google" id="ProtNLM"/>
    </source>
</evidence>
<dbReference type="EMBL" id="JBAHVJ010000013">
    <property type="protein sequence ID" value="MEJ4100899.1"/>
    <property type="molecule type" value="Genomic_DNA"/>
</dbReference>
<evidence type="ECO:0000313" key="2">
    <source>
        <dbReference type="Proteomes" id="UP001359781"/>
    </source>
</evidence>
<accession>A0ABU8P0V1</accession>
<dbReference type="RefSeq" id="WP_337891032.1">
    <property type="nucleotide sequence ID" value="NZ_JBAHVI010000012.1"/>
</dbReference>
<comment type="caution">
    <text evidence="1">The sequence shown here is derived from an EMBL/GenBank/DDBJ whole genome shotgun (WGS) entry which is preliminary data.</text>
</comment>
<organism evidence="1 2">
    <name type="scientific">Corynebacterium mastitidis</name>
    <dbReference type="NCBI Taxonomy" id="161890"/>
    <lineage>
        <taxon>Bacteria</taxon>
        <taxon>Bacillati</taxon>
        <taxon>Actinomycetota</taxon>
        <taxon>Actinomycetes</taxon>
        <taxon>Mycobacteriales</taxon>
        <taxon>Corynebacteriaceae</taxon>
        <taxon>Corynebacterium</taxon>
    </lineage>
</organism>
<evidence type="ECO:0000313" key="1">
    <source>
        <dbReference type="EMBL" id="MEJ4100899.1"/>
    </source>
</evidence>
<keyword evidence="2" id="KW-1185">Reference proteome</keyword>